<dbReference type="AlphaFoldDB" id="A0A5B7X7Z7"/>
<reference evidence="6 7" key="1">
    <citation type="submission" date="2019-06" db="EMBL/GenBank/DDBJ databases">
        <title>Complete genome sequence of Antarcticibacterium flavum KCTC 52984T from an Antarctic marine sediment.</title>
        <authorList>
            <person name="Lee Y.M."/>
            <person name="Shin S.C."/>
        </authorList>
    </citation>
    <scope>NUCLEOTIDE SEQUENCE [LARGE SCALE GENOMIC DNA]</scope>
    <source>
        <strain evidence="6 7">KCTC 52984</strain>
    </source>
</reference>
<dbReference type="PANTHER" id="PTHR11986">
    <property type="entry name" value="AMINOTRANSFERASE CLASS III"/>
    <property type="match status" value="1"/>
</dbReference>
<dbReference type="Gene3D" id="3.40.640.10">
    <property type="entry name" value="Type I PLP-dependent aspartate aminotransferase-like (Major domain)"/>
    <property type="match status" value="1"/>
</dbReference>
<evidence type="ECO:0000256" key="4">
    <source>
        <dbReference type="ARBA" id="ARBA00022898"/>
    </source>
</evidence>
<gene>
    <name evidence="6" type="ORF">FHG64_18500</name>
</gene>
<proteinExistence type="inferred from homology"/>
<evidence type="ECO:0000256" key="1">
    <source>
        <dbReference type="ARBA" id="ARBA00001933"/>
    </source>
</evidence>
<keyword evidence="7" id="KW-1185">Reference proteome</keyword>
<comment type="cofactor">
    <cofactor evidence="1">
        <name>pyridoxal 5'-phosphate</name>
        <dbReference type="ChEBI" id="CHEBI:597326"/>
    </cofactor>
</comment>
<name>A0A5B7X7Z7_9FLAO</name>
<sequence length="399" mass="44361">MNTKERDKKYFGRGNEALDLKVTKAKGSLIYDEQGNKYIDFLGGAGVGSLGWGNEEIENEIRKNDRPAYVYPNFYYEPWTQLAKLLADLTPTHLTTSFRTTGGSEAVEAAMQMAMMYTGRKKFISVEGSYHGNTIASISLGASSKHSSFPNLLPGCEKIDLPLDDKALKTLEEKLKDHSLAGFIMEPVICNLGVVIPSSEFMEKLDNLCKQYGTLLIMDEAITGFGRTGKIFATEHFNIKPDMICMAKAMSAGHAGIGAVIITDEIANKVEEDVGLYSSYGWHPISVDASLVAINYLIEHKQQLFNNIKETGKFFEQQLKDINFNAETEIRIKGLAIGVDVKDQEYATQIRKRSLQHGLLMDTEGSSLVFFPALNIDIKTAKEGLEILEKSVEELNREN</sequence>
<dbReference type="SUPFAM" id="SSF53383">
    <property type="entry name" value="PLP-dependent transferases"/>
    <property type="match status" value="1"/>
</dbReference>
<evidence type="ECO:0000313" key="6">
    <source>
        <dbReference type="EMBL" id="QCY71220.1"/>
    </source>
</evidence>
<dbReference type="InterPro" id="IPR050103">
    <property type="entry name" value="Class-III_PLP-dep_AT"/>
</dbReference>
<dbReference type="EMBL" id="CP040812">
    <property type="protein sequence ID" value="QCY71220.1"/>
    <property type="molecule type" value="Genomic_DNA"/>
</dbReference>
<evidence type="ECO:0000256" key="3">
    <source>
        <dbReference type="ARBA" id="ARBA00022679"/>
    </source>
</evidence>
<keyword evidence="4 5" id="KW-0663">Pyridoxal phosphate</keyword>
<dbReference type="PROSITE" id="PS00600">
    <property type="entry name" value="AA_TRANSFER_CLASS_3"/>
    <property type="match status" value="1"/>
</dbReference>
<organism evidence="6 7">
    <name type="scientific">Antarcticibacterium flavum</name>
    <dbReference type="NCBI Taxonomy" id="2058175"/>
    <lineage>
        <taxon>Bacteria</taxon>
        <taxon>Pseudomonadati</taxon>
        <taxon>Bacteroidota</taxon>
        <taxon>Flavobacteriia</taxon>
        <taxon>Flavobacteriales</taxon>
        <taxon>Flavobacteriaceae</taxon>
        <taxon>Antarcticibacterium</taxon>
    </lineage>
</organism>
<dbReference type="PANTHER" id="PTHR11986:SF79">
    <property type="entry name" value="ACETYLORNITHINE AMINOTRANSFERASE, MITOCHONDRIAL"/>
    <property type="match status" value="1"/>
</dbReference>
<dbReference type="GO" id="GO:0042802">
    <property type="term" value="F:identical protein binding"/>
    <property type="evidence" value="ECO:0007669"/>
    <property type="project" value="TreeGrafter"/>
</dbReference>
<dbReference type="InterPro" id="IPR015421">
    <property type="entry name" value="PyrdxlP-dep_Trfase_major"/>
</dbReference>
<dbReference type="RefSeq" id="WP_139067768.1">
    <property type="nucleotide sequence ID" value="NZ_CP040812.1"/>
</dbReference>
<dbReference type="GO" id="GO:0030170">
    <property type="term" value="F:pyridoxal phosphate binding"/>
    <property type="evidence" value="ECO:0007669"/>
    <property type="project" value="InterPro"/>
</dbReference>
<dbReference type="PIRSF" id="PIRSF000521">
    <property type="entry name" value="Transaminase_4ab_Lys_Orn"/>
    <property type="match status" value="1"/>
</dbReference>
<evidence type="ECO:0000313" key="7">
    <source>
        <dbReference type="Proteomes" id="UP000309016"/>
    </source>
</evidence>
<dbReference type="Proteomes" id="UP000309016">
    <property type="component" value="Chromosome"/>
</dbReference>
<keyword evidence="2 6" id="KW-0032">Aminotransferase</keyword>
<dbReference type="OrthoDB" id="730777at2"/>
<protein>
    <submittedName>
        <fullName evidence="6">Aspartate aminotransferase family protein</fullName>
    </submittedName>
</protein>
<dbReference type="InterPro" id="IPR015422">
    <property type="entry name" value="PyrdxlP-dep_Trfase_small"/>
</dbReference>
<accession>A0A5B7X7Z7</accession>
<keyword evidence="3 6" id="KW-0808">Transferase</keyword>
<dbReference type="CDD" id="cd00610">
    <property type="entry name" value="OAT_like"/>
    <property type="match status" value="1"/>
</dbReference>
<dbReference type="KEGG" id="afla:FHG64_18500"/>
<dbReference type="InterPro" id="IPR005814">
    <property type="entry name" value="Aminotrans_3"/>
</dbReference>
<dbReference type="InterPro" id="IPR049704">
    <property type="entry name" value="Aminotrans_3_PPA_site"/>
</dbReference>
<evidence type="ECO:0000256" key="5">
    <source>
        <dbReference type="RuleBase" id="RU003560"/>
    </source>
</evidence>
<dbReference type="Gene3D" id="3.90.1150.10">
    <property type="entry name" value="Aspartate Aminotransferase, domain 1"/>
    <property type="match status" value="1"/>
</dbReference>
<dbReference type="GO" id="GO:0008483">
    <property type="term" value="F:transaminase activity"/>
    <property type="evidence" value="ECO:0007669"/>
    <property type="project" value="UniProtKB-KW"/>
</dbReference>
<evidence type="ECO:0000256" key="2">
    <source>
        <dbReference type="ARBA" id="ARBA00022576"/>
    </source>
</evidence>
<comment type="similarity">
    <text evidence="5">Belongs to the class-III pyridoxal-phosphate-dependent aminotransferase family.</text>
</comment>
<dbReference type="Pfam" id="PF00202">
    <property type="entry name" value="Aminotran_3"/>
    <property type="match status" value="1"/>
</dbReference>
<dbReference type="InterPro" id="IPR015424">
    <property type="entry name" value="PyrdxlP-dep_Trfase"/>
</dbReference>